<reference evidence="2" key="1">
    <citation type="submission" date="2016-11" db="UniProtKB">
        <authorList>
            <consortium name="WormBaseParasite"/>
        </authorList>
    </citation>
    <scope>IDENTIFICATION</scope>
</reference>
<sequence length="68" mass="8033">MSNYQVWRELLNRSIVGKSSGPLGMHEVWRREVSKNYGLVTSFCVDPWGENWLTMGCTNRQLMLWDLR</sequence>
<dbReference type="AlphaFoldDB" id="A0A1I7XE81"/>
<dbReference type="PROSITE" id="PS00678">
    <property type="entry name" value="WD_REPEATS_1"/>
    <property type="match status" value="1"/>
</dbReference>
<keyword evidence="1" id="KW-1185">Reference proteome</keyword>
<protein>
    <submittedName>
        <fullName evidence="2">WD_REPEATS_REGION domain-containing protein</fullName>
    </submittedName>
</protein>
<name>A0A1I7XE81_HETBA</name>
<proteinExistence type="predicted"/>
<dbReference type="Proteomes" id="UP000095283">
    <property type="component" value="Unplaced"/>
</dbReference>
<organism evidence="1 2">
    <name type="scientific">Heterorhabditis bacteriophora</name>
    <name type="common">Entomopathogenic nematode worm</name>
    <dbReference type="NCBI Taxonomy" id="37862"/>
    <lineage>
        <taxon>Eukaryota</taxon>
        <taxon>Metazoa</taxon>
        <taxon>Ecdysozoa</taxon>
        <taxon>Nematoda</taxon>
        <taxon>Chromadorea</taxon>
        <taxon>Rhabditida</taxon>
        <taxon>Rhabditina</taxon>
        <taxon>Rhabditomorpha</taxon>
        <taxon>Strongyloidea</taxon>
        <taxon>Heterorhabditidae</taxon>
        <taxon>Heterorhabditis</taxon>
    </lineage>
</organism>
<evidence type="ECO:0000313" key="2">
    <source>
        <dbReference type="WBParaSite" id="Hba_15962"/>
    </source>
</evidence>
<dbReference type="InterPro" id="IPR019775">
    <property type="entry name" value="WD40_repeat_CS"/>
</dbReference>
<evidence type="ECO:0000313" key="1">
    <source>
        <dbReference type="Proteomes" id="UP000095283"/>
    </source>
</evidence>
<dbReference type="WBParaSite" id="Hba_15962">
    <property type="protein sequence ID" value="Hba_15962"/>
    <property type="gene ID" value="Hba_15962"/>
</dbReference>
<accession>A0A1I7XE81</accession>